<keyword evidence="2" id="KW-0597">Phosphoprotein</keyword>
<sequence length="447" mass="49992">MDENEAPLPTKEDAIKVCDAISSDISKIKKLSDEDEDLRFKFYKNIVDNLETLKKYEGIDHFSDILFDSSLNSQFSFLVSTPNTEISSSFISLLTDICEDSTTIDIIRRSDYLVTAIAGCLPLDEVNIQTDAQFLYNTFNLIAVILDGCEDAQGFADTILKNTELLELVKRQFKRDDFDENVLAATETLAILLQIYPQFIGESDSELLHLLLRFVANERNPKSASEDEAAHNGFNAVTLFAIDEKGNEMLVELRGIEILLNGWSSHSKTAMLAIKSLESALAASTPCCEQFIEFGGIKKLFRALNDPATLTSKKLSTRIIGILDALLTMLPDNSLSFKRVLKKFIENEYEKISKLIKLSEFVFENVTDDDADSMDTFQLCSCCLLILLAYLPNEAKAVIIENLSKSETLDFQLLIDTAELRIEEAPAIADKVRNGITILVQLVENVD</sequence>
<keyword evidence="8" id="KW-1185">Reference proteome</keyword>
<evidence type="ECO:0000256" key="5">
    <source>
        <dbReference type="ARBA" id="ARBA00023242"/>
    </source>
</evidence>
<dbReference type="RefSeq" id="XP_068360071.1">
    <property type="nucleotide sequence ID" value="XM_068504004.1"/>
</dbReference>
<keyword evidence="4" id="KW-0175">Coiled coil</keyword>
<keyword evidence="5" id="KW-0539">Nucleus</keyword>
<evidence type="ECO:0000256" key="3">
    <source>
        <dbReference type="ARBA" id="ARBA00022737"/>
    </source>
</evidence>
<dbReference type="AlphaFoldDB" id="A0A1J4K690"/>
<reference evidence="7" key="1">
    <citation type="submission" date="2016-10" db="EMBL/GenBank/DDBJ databases">
        <authorList>
            <person name="Benchimol M."/>
            <person name="Almeida L.G."/>
            <person name="Vasconcelos A.T."/>
            <person name="Perreira-Neves A."/>
            <person name="Rosa I.A."/>
            <person name="Tasca T."/>
            <person name="Bogo M.R."/>
            <person name="de Souza W."/>
        </authorList>
    </citation>
    <scope>NUCLEOTIDE SEQUENCE [LARGE SCALE GENOMIC DNA]</scope>
    <source>
        <strain evidence="7">K</strain>
    </source>
</reference>
<dbReference type="EMBL" id="MLAK01000710">
    <property type="protein sequence ID" value="OHT06935.1"/>
    <property type="molecule type" value="Genomic_DNA"/>
</dbReference>
<dbReference type="SUPFAM" id="SSF48371">
    <property type="entry name" value="ARM repeat"/>
    <property type="match status" value="1"/>
</dbReference>
<keyword evidence="3" id="KW-0677">Repeat</keyword>
<proteinExistence type="predicted"/>
<comment type="subcellular location">
    <subcellularLocation>
        <location evidence="1">Nucleus</location>
    </subcellularLocation>
</comment>
<dbReference type="PANTHER" id="PTHR14978:SF0">
    <property type="entry name" value="BETA-CATENIN-LIKE PROTEIN 1"/>
    <property type="match status" value="1"/>
</dbReference>
<accession>A0A1J4K690</accession>
<dbReference type="OrthoDB" id="1898821at2759"/>
<comment type="caution">
    <text evidence="7">The sequence shown here is derived from an EMBL/GenBank/DDBJ whole genome shotgun (WGS) entry which is preliminary data.</text>
</comment>
<dbReference type="InterPro" id="IPR011989">
    <property type="entry name" value="ARM-like"/>
</dbReference>
<dbReference type="Pfam" id="PF08216">
    <property type="entry name" value="CTNNBL"/>
    <property type="match status" value="1"/>
</dbReference>
<evidence type="ECO:0000256" key="2">
    <source>
        <dbReference type="ARBA" id="ARBA00022553"/>
    </source>
</evidence>
<protein>
    <recommendedName>
        <fullName evidence="6">Beta-catenin-like protein 1 N-terminal domain-containing protein</fullName>
    </recommendedName>
</protein>
<name>A0A1J4K690_9EUKA</name>
<gene>
    <name evidence="7" type="ORF">TRFO_24892</name>
</gene>
<dbReference type="InterPro" id="IPR013180">
    <property type="entry name" value="CTNNBL1_N"/>
</dbReference>
<dbReference type="GeneID" id="94838708"/>
<dbReference type="Proteomes" id="UP000179807">
    <property type="component" value="Unassembled WGS sequence"/>
</dbReference>
<dbReference type="Gene3D" id="1.25.10.10">
    <property type="entry name" value="Leucine-rich Repeat Variant"/>
    <property type="match status" value="1"/>
</dbReference>
<evidence type="ECO:0000259" key="6">
    <source>
        <dbReference type="Pfam" id="PF08216"/>
    </source>
</evidence>
<dbReference type="InterPro" id="IPR016024">
    <property type="entry name" value="ARM-type_fold"/>
</dbReference>
<evidence type="ECO:0000256" key="4">
    <source>
        <dbReference type="ARBA" id="ARBA00023054"/>
    </source>
</evidence>
<organism evidence="7 8">
    <name type="scientific">Tritrichomonas foetus</name>
    <dbReference type="NCBI Taxonomy" id="1144522"/>
    <lineage>
        <taxon>Eukaryota</taxon>
        <taxon>Metamonada</taxon>
        <taxon>Parabasalia</taxon>
        <taxon>Tritrichomonadida</taxon>
        <taxon>Tritrichomonadidae</taxon>
        <taxon>Tritrichomonas</taxon>
    </lineage>
</organism>
<dbReference type="InterPro" id="IPR039678">
    <property type="entry name" value="CTNNBL1"/>
</dbReference>
<feature type="domain" description="Beta-catenin-like protein 1 N-terminal" evidence="6">
    <location>
        <begin position="69"/>
        <end position="372"/>
    </location>
</feature>
<dbReference type="VEuPathDB" id="TrichDB:TRFO_24892"/>
<evidence type="ECO:0000256" key="1">
    <source>
        <dbReference type="ARBA" id="ARBA00004123"/>
    </source>
</evidence>
<dbReference type="GO" id="GO:0005681">
    <property type="term" value="C:spliceosomal complex"/>
    <property type="evidence" value="ECO:0007669"/>
    <property type="project" value="TreeGrafter"/>
</dbReference>
<evidence type="ECO:0000313" key="8">
    <source>
        <dbReference type="Proteomes" id="UP000179807"/>
    </source>
</evidence>
<evidence type="ECO:0000313" key="7">
    <source>
        <dbReference type="EMBL" id="OHT06935.1"/>
    </source>
</evidence>
<dbReference type="PANTHER" id="PTHR14978">
    <property type="entry name" value="BETA-CATENIN-LIKE PROTEIN 1 NUCLEAR ASSOCIATED PROTEIN"/>
    <property type="match status" value="1"/>
</dbReference>